<dbReference type="Gene3D" id="3.30.390.10">
    <property type="entry name" value="Enolase-like, N-terminal domain"/>
    <property type="match status" value="1"/>
</dbReference>
<evidence type="ECO:0008006" key="8">
    <source>
        <dbReference type="Google" id="ProtNLM"/>
    </source>
</evidence>
<keyword evidence="1" id="KW-0479">Metal-binding</keyword>
<accession>A0ABT6DJG5</accession>
<dbReference type="InterPro" id="IPR029017">
    <property type="entry name" value="Enolase-like_N"/>
</dbReference>
<evidence type="ECO:0000313" key="6">
    <source>
        <dbReference type="EMBL" id="MDG0817001.1"/>
    </source>
</evidence>
<evidence type="ECO:0000256" key="1">
    <source>
        <dbReference type="ARBA" id="ARBA00022723"/>
    </source>
</evidence>
<evidence type="ECO:0000259" key="5">
    <source>
        <dbReference type="Pfam" id="PF22015"/>
    </source>
</evidence>
<dbReference type="Gene3D" id="3.20.20.120">
    <property type="entry name" value="Enolase-like C-terminal domain"/>
    <property type="match status" value="1"/>
</dbReference>
<dbReference type="Pfam" id="PF13378">
    <property type="entry name" value="MR_MLE_C"/>
    <property type="match status" value="1"/>
</dbReference>
<keyword evidence="3" id="KW-0456">Lyase</keyword>
<evidence type="ECO:0000256" key="2">
    <source>
        <dbReference type="ARBA" id="ARBA00022842"/>
    </source>
</evidence>
<comment type="caution">
    <text evidence="6">The sequence shown here is derived from an EMBL/GenBank/DDBJ whole genome shotgun (WGS) entry which is preliminary data.</text>
</comment>
<dbReference type="SUPFAM" id="SSF51604">
    <property type="entry name" value="Enolase C-terminal domain-like"/>
    <property type="match status" value="1"/>
</dbReference>
<dbReference type="Pfam" id="PF22015">
    <property type="entry name" value="OSBS_N"/>
    <property type="match status" value="1"/>
</dbReference>
<dbReference type="Proteomes" id="UP001152321">
    <property type="component" value="Unassembled WGS sequence"/>
</dbReference>
<dbReference type="InterPro" id="IPR036849">
    <property type="entry name" value="Enolase-like_C_sf"/>
</dbReference>
<evidence type="ECO:0000313" key="7">
    <source>
        <dbReference type="Proteomes" id="UP001152321"/>
    </source>
</evidence>
<dbReference type="EMBL" id="JANRMI010000003">
    <property type="protein sequence ID" value="MDG0817001.1"/>
    <property type="molecule type" value="Genomic_DNA"/>
</dbReference>
<keyword evidence="7" id="KW-1185">Reference proteome</keyword>
<dbReference type="InterPro" id="IPR029065">
    <property type="entry name" value="Enolase_C-like"/>
</dbReference>
<evidence type="ECO:0000259" key="4">
    <source>
        <dbReference type="Pfam" id="PF13378"/>
    </source>
</evidence>
<name>A0ABT6DJG5_9BACT</name>
<organism evidence="6 7">
    <name type="scientific">Bdellovibrio svalbardensis</name>
    <dbReference type="NCBI Taxonomy" id="2972972"/>
    <lineage>
        <taxon>Bacteria</taxon>
        <taxon>Pseudomonadati</taxon>
        <taxon>Bdellovibrionota</taxon>
        <taxon>Bdellovibrionia</taxon>
        <taxon>Bdellovibrionales</taxon>
        <taxon>Pseudobdellovibrionaceae</taxon>
        <taxon>Bdellovibrio</taxon>
    </lineage>
</organism>
<feature type="domain" description="Enolase C-terminal" evidence="4">
    <location>
        <begin position="118"/>
        <end position="316"/>
    </location>
</feature>
<dbReference type="InterPro" id="IPR041338">
    <property type="entry name" value="OSBS_N"/>
</dbReference>
<keyword evidence="2" id="KW-0460">Magnesium</keyword>
<evidence type="ECO:0000256" key="3">
    <source>
        <dbReference type="ARBA" id="ARBA00023239"/>
    </source>
</evidence>
<proteinExistence type="predicted"/>
<sequence>MIKLSYSPYTLKPVASLNAVSLDTHREGVLFKVEWNDGLTGYGDLQPWPELGDPSLEEQLAGLRAGKISAQIEQTIWLARRDAEARSKKRNLFDIGTPVKNNYLLTHAEDVKPGLLDEVKREGFDTIKVKIGRDLQEEAEALVHIAGAGFKMRLDFNALANWQIFERFMKNLDPKVRALIEYVEDPFPYDAHSWMEAKKLVKLAIDNQYNKVRWDQLEAEAPFDVIVIKPAKMDVDMAIGHCQKWNLKAAVTSYMDHPVGVAHAMTIAMELKKKYGELIIESGCLTHRHYKMDVFAAELDTKGPFLRRVRGTGVGFDKLLEALPWYHIKLR</sequence>
<dbReference type="PANTHER" id="PTHR48073:SF2">
    <property type="entry name" value="O-SUCCINYLBENZOATE SYNTHASE"/>
    <property type="match status" value="1"/>
</dbReference>
<reference evidence="6" key="1">
    <citation type="submission" date="2022-08" db="EMBL/GenBank/DDBJ databases">
        <title>Novel Bdellovibrio Species Isolated from Svalbard: Designation Bdellovibrio svalbardensis.</title>
        <authorList>
            <person name="Mitchell R.J."/>
            <person name="Choi S.Y."/>
        </authorList>
    </citation>
    <scope>NUCLEOTIDE SEQUENCE</scope>
    <source>
        <strain evidence="6">PAP01</strain>
    </source>
</reference>
<dbReference type="PANTHER" id="PTHR48073">
    <property type="entry name" value="O-SUCCINYLBENZOATE SYNTHASE-RELATED"/>
    <property type="match status" value="1"/>
</dbReference>
<gene>
    <name evidence="6" type="ORF">NWE73_11535</name>
</gene>
<dbReference type="RefSeq" id="WP_277578478.1">
    <property type="nucleotide sequence ID" value="NZ_JANRMI010000003.1"/>
</dbReference>
<protein>
    <recommendedName>
        <fullName evidence="8">Mandelate racemase/muconate lactonizing enzyme C-terminal domain-containing protein</fullName>
    </recommendedName>
</protein>
<feature type="domain" description="OSBS enolase-like N-terminal" evidence="5">
    <location>
        <begin position="4"/>
        <end position="85"/>
    </location>
</feature>